<dbReference type="Pfam" id="PF03466">
    <property type="entry name" value="LysR_substrate"/>
    <property type="match status" value="1"/>
</dbReference>
<dbReference type="InterPro" id="IPR036388">
    <property type="entry name" value="WH-like_DNA-bd_sf"/>
</dbReference>
<name>A0ABX0W3I3_9RHOB</name>
<keyword evidence="4" id="KW-0804">Transcription</keyword>
<dbReference type="EMBL" id="JAATOP010000010">
    <property type="protein sequence ID" value="NIY73438.1"/>
    <property type="molecule type" value="Genomic_DNA"/>
</dbReference>
<dbReference type="Gene3D" id="3.40.190.10">
    <property type="entry name" value="Periplasmic binding protein-like II"/>
    <property type="match status" value="1"/>
</dbReference>
<feature type="domain" description="HTH lysR-type" evidence="5">
    <location>
        <begin position="1"/>
        <end position="61"/>
    </location>
</feature>
<dbReference type="PROSITE" id="PS50931">
    <property type="entry name" value="HTH_LYSR"/>
    <property type="match status" value="1"/>
</dbReference>
<keyword evidence="7" id="KW-1185">Reference proteome</keyword>
<sequence length="265" mass="27793">MDDVSLDDLRVFHLIATEGGISAAARRSRASKATLSRALARLEQSAGTPLFDRMGQGFRLTRTGAALASVAAGTASIAKEAEAVLRAAHETPQGPLRIAAEAIVAQLVLGPVLGELHRRHPSVRAEVIVTGSAPNPLVEDIDVMLRIGQPTEDYLVVRRIMRSPLHLYIPAAKADQIDVEDPMSIEALGRVVIQAPGVPEDWVLRADDGSAVSMSSPPSRASAIPRLFWASCGAATASASSPPSWVICSSGRASACAPCRATPAL</sequence>
<evidence type="ECO:0000256" key="3">
    <source>
        <dbReference type="ARBA" id="ARBA00023125"/>
    </source>
</evidence>
<comment type="similarity">
    <text evidence="1">Belongs to the LysR transcriptional regulatory family.</text>
</comment>
<protein>
    <submittedName>
        <fullName evidence="6">LysR family transcriptional regulator</fullName>
    </submittedName>
</protein>
<accession>A0ABX0W3I3</accession>
<evidence type="ECO:0000256" key="4">
    <source>
        <dbReference type="ARBA" id="ARBA00023163"/>
    </source>
</evidence>
<evidence type="ECO:0000259" key="5">
    <source>
        <dbReference type="PROSITE" id="PS50931"/>
    </source>
</evidence>
<dbReference type="RefSeq" id="WP_167638823.1">
    <property type="nucleotide sequence ID" value="NZ_JAATOP010000010.1"/>
</dbReference>
<gene>
    <name evidence="6" type="ORF">HCZ30_13475</name>
</gene>
<dbReference type="SUPFAM" id="SSF46785">
    <property type="entry name" value="Winged helix' DNA-binding domain"/>
    <property type="match status" value="1"/>
</dbReference>
<dbReference type="InterPro" id="IPR036390">
    <property type="entry name" value="WH_DNA-bd_sf"/>
</dbReference>
<comment type="caution">
    <text evidence="6">The sequence shown here is derived from an EMBL/GenBank/DDBJ whole genome shotgun (WGS) entry which is preliminary data.</text>
</comment>
<dbReference type="Gene3D" id="1.10.10.10">
    <property type="entry name" value="Winged helix-like DNA-binding domain superfamily/Winged helix DNA-binding domain"/>
    <property type="match status" value="1"/>
</dbReference>
<dbReference type="InterPro" id="IPR005119">
    <property type="entry name" value="LysR_subst-bd"/>
</dbReference>
<dbReference type="PANTHER" id="PTHR30537:SF3">
    <property type="entry name" value="TRANSCRIPTIONAL REGULATORY PROTEIN"/>
    <property type="match status" value="1"/>
</dbReference>
<evidence type="ECO:0000256" key="1">
    <source>
        <dbReference type="ARBA" id="ARBA00009437"/>
    </source>
</evidence>
<dbReference type="InterPro" id="IPR000847">
    <property type="entry name" value="LysR_HTH_N"/>
</dbReference>
<reference evidence="6 7" key="1">
    <citation type="submission" date="2020-03" db="EMBL/GenBank/DDBJ databases">
        <title>Bacterial isolates of synthetic phycosphere.</title>
        <authorList>
            <person name="Fu H."/>
            <person name="Moran M.A."/>
        </authorList>
    </citation>
    <scope>NUCLEOTIDE SEQUENCE [LARGE SCALE GENOMIC DNA]</scope>
    <source>
        <strain evidence="6 7">HF1</strain>
    </source>
</reference>
<evidence type="ECO:0000256" key="2">
    <source>
        <dbReference type="ARBA" id="ARBA00023015"/>
    </source>
</evidence>
<dbReference type="Proteomes" id="UP000709466">
    <property type="component" value="Unassembled WGS sequence"/>
</dbReference>
<organism evidence="6 7">
    <name type="scientific">Marivivens donghaensis</name>
    <dbReference type="NCBI Taxonomy" id="1699413"/>
    <lineage>
        <taxon>Bacteria</taxon>
        <taxon>Pseudomonadati</taxon>
        <taxon>Pseudomonadota</taxon>
        <taxon>Alphaproteobacteria</taxon>
        <taxon>Rhodobacterales</taxon>
        <taxon>Paracoccaceae</taxon>
        <taxon>Marivivens group</taxon>
        <taxon>Marivivens</taxon>
    </lineage>
</organism>
<dbReference type="PANTHER" id="PTHR30537">
    <property type="entry name" value="HTH-TYPE TRANSCRIPTIONAL REGULATOR"/>
    <property type="match status" value="1"/>
</dbReference>
<dbReference type="SUPFAM" id="SSF53850">
    <property type="entry name" value="Periplasmic binding protein-like II"/>
    <property type="match status" value="1"/>
</dbReference>
<evidence type="ECO:0000313" key="6">
    <source>
        <dbReference type="EMBL" id="NIY73438.1"/>
    </source>
</evidence>
<keyword evidence="2" id="KW-0805">Transcription regulation</keyword>
<proteinExistence type="inferred from homology"/>
<keyword evidence="3" id="KW-0238">DNA-binding</keyword>
<dbReference type="InterPro" id="IPR058163">
    <property type="entry name" value="LysR-type_TF_proteobact-type"/>
</dbReference>
<evidence type="ECO:0000313" key="7">
    <source>
        <dbReference type="Proteomes" id="UP000709466"/>
    </source>
</evidence>
<dbReference type="Pfam" id="PF00126">
    <property type="entry name" value="HTH_1"/>
    <property type="match status" value="1"/>
</dbReference>